<feature type="transmembrane region" description="Helical" evidence="8">
    <location>
        <begin position="304"/>
        <end position="331"/>
    </location>
</feature>
<evidence type="ECO:0000256" key="8">
    <source>
        <dbReference type="SAM" id="Phobius"/>
    </source>
</evidence>
<keyword evidence="3 8" id="KW-0812">Transmembrane</keyword>
<accession>T1IHB1</accession>
<dbReference type="eggNOG" id="ENOG502QUXZ">
    <property type="taxonomic scope" value="Eukaryota"/>
</dbReference>
<evidence type="ECO:0000313" key="10">
    <source>
        <dbReference type="Proteomes" id="UP000014500"/>
    </source>
</evidence>
<dbReference type="EMBL" id="JH429822">
    <property type="status" value="NOT_ANNOTATED_CDS"/>
    <property type="molecule type" value="Genomic_DNA"/>
</dbReference>
<dbReference type="PhylomeDB" id="T1IHB1"/>
<reference evidence="9" key="2">
    <citation type="submission" date="2015-02" db="UniProtKB">
        <authorList>
            <consortium name="EnsemblMetazoa"/>
        </authorList>
    </citation>
    <scope>IDENTIFICATION</scope>
</reference>
<reference evidence="10" key="1">
    <citation type="submission" date="2011-05" db="EMBL/GenBank/DDBJ databases">
        <authorList>
            <person name="Richards S.R."/>
            <person name="Qu J."/>
            <person name="Jiang H."/>
            <person name="Jhangiani S.N."/>
            <person name="Agravi P."/>
            <person name="Goodspeed R."/>
            <person name="Gross S."/>
            <person name="Mandapat C."/>
            <person name="Jackson L."/>
            <person name="Mathew T."/>
            <person name="Pu L."/>
            <person name="Thornton R."/>
            <person name="Saada N."/>
            <person name="Wilczek-Boney K.B."/>
            <person name="Lee S."/>
            <person name="Kovar C."/>
            <person name="Wu Y."/>
            <person name="Scherer S.E."/>
            <person name="Worley K.C."/>
            <person name="Muzny D.M."/>
            <person name="Gibbs R."/>
        </authorList>
    </citation>
    <scope>NUCLEOTIDE SEQUENCE</scope>
    <source>
        <strain evidence="10">Brora</strain>
    </source>
</reference>
<feature type="transmembrane region" description="Helical" evidence="8">
    <location>
        <begin position="678"/>
        <end position="697"/>
    </location>
</feature>
<evidence type="ECO:0000256" key="7">
    <source>
        <dbReference type="ARBA" id="ARBA00023180"/>
    </source>
</evidence>
<feature type="transmembrane region" description="Helical" evidence="8">
    <location>
        <begin position="492"/>
        <end position="510"/>
    </location>
</feature>
<dbReference type="PANTHER" id="PTHR12185:SF14">
    <property type="entry name" value="CHOLESTEROL UPTAKE PROTEIN 1"/>
    <property type="match status" value="1"/>
</dbReference>
<dbReference type="STRING" id="126957.T1IHB1"/>
<comment type="similarity">
    <text evidence="2">Belongs to the SID1 family.</text>
</comment>
<evidence type="ECO:0000256" key="4">
    <source>
        <dbReference type="ARBA" id="ARBA00022729"/>
    </source>
</evidence>
<feature type="transmembrane region" description="Helical" evidence="8">
    <location>
        <begin position="437"/>
        <end position="458"/>
    </location>
</feature>
<feature type="transmembrane region" description="Helical" evidence="8">
    <location>
        <begin position="596"/>
        <end position="615"/>
    </location>
</feature>
<dbReference type="GO" id="GO:0005764">
    <property type="term" value="C:lysosome"/>
    <property type="evidence" value="ECO:0007669"/>
    <property type="project" value="TreeGrafter"/>
</dbReference>
<keyword evidence="6 8" id="KW-0472">Membrane</keyword>
<dbReference type="GO" id="GO:0005886">
    <property type="term" value="C:plasma membrane"/>
    <property type="evidence" value="ECO:0007669"/>
    <property type="project" value="TreeGrafter"/>
</dbReference>
<comment type="subcellular location">
    <subcellularLocation>
        <location evidence="1">Membrane</location>
        <topology evidence="1">Multi-pass membrane protein</topology>
    </subcellularLocation>
</comment>
<dbReference type="HOGENOM" id="CLU_357018_0_0_1"/>
<keyword evidence="5 8" id="KW-1133">Transmembrane helix</keyword>
<feature type="transmembrane region" description="Helical" evidence="8">
    <location>
        <begin position="621"/>
        <end position="643"/>
    </location>
</feature>
<evidence type="ECO:0000256" key="6">
    <source>
        <dbReference type="ARBA" id="ARBA00023136"/>
    </source>
</evidence>
<keyword evidence="4" id="KW-0732">Signal</keyword>
<evidence type="ECO:0008006" key="11">
    <source>
        <dbReference type="Google" id="ProtNLM"/>
    </source>
</evidence>
<name>T1IHB1_STRMM</name>
<dbReference type="InterPro" id="IPR025958">
    <property type="entry name" value="SID1_TM_fam"/>
</dbReference>
<dbReference type="GO" id="GO:0051033">
    <property type="term" value="F:RNA transmembrane transporter activity"/>
    <property type="evidence" value="ECO:0007669"/>
    <property type="project" value="TreeGrafter"/>
</dbReference>
<dbReference type="AlphaFoldDB" id="T1IHB1"/>
<dbReference type="PANTHER" id="PTHR12185">
    <property type="entry name" value="SID1 TRANSMEMBRANE FAMILY MEMEBER"/>
    <property type="match status" value="1"/>
</dbReference>
<evidence type="ECO:0000313" key="9">
    <source>
        <dbReference type="EnsemblMetazoa" id="SMAR000221-PA"/>
    </source>
</evidence>
<sequence length="821" mass="94261">MTSKIHRKIILLSFLTNILIVIYSLRAISAQIFPITKSIDCPSGEGKFDHRYYFNVQFNSNSCVIQFHYNISKSLNNSKAIRVCVESDKADETYPLLFVIKQQLGIISWQLPLTLSAEHQYNRVCRTLCPIWNYGKFFDGNQQLTLDVSTSAREVVDVDLTLTQQDDFFIEADKHYKFNATPSEPEYFEATFPENVDLLVISIFSNDDVCAVVSIQPIGCPVYDLDKDVQFNGSYQTMTRKAGFTLRAKDFDGRKFYIIFVVKAIDKACSRGMETLSKQLKTTTGRRHKEFDVSMKNKMSKTEYYLATLGAISVFIVFYIISLTISVIYLVKNYNREDDSPMPTMAADTERTMQIVDHGNPPPRYGAINQMDPETSAENAIDSPVSPDDIGSGLDENEYDSLPDADSDKNVLRTKTFLYVSDLARKNCKSLERKSKLYIYIMLIVAIFYGLPVAQLVVTYEQVLHVTGNEDICYYNFLCTYPLGPISDFNHVFSNVGYVLLGFLFIGLVWRRDLLHHQNIALDDQYELYYGIPRHFGLFYAMGLALIMEGVLSGCYHICPNYSNFQFDTAFMYMIAGVCMLKIYQTRHPDINASAYASFLAFAFVIVIGVGGVLYGTSLFWVIFAVIYPLSCLALSAQIYYMGRWRLNFGIFKRIYLTMKTDLMSESRCFRPMYMDRMLLLMFVNAINWAITAYGLVYLPRDFASYLLAIFITNLMMYVGFYIIMKIRSKEIILWLPKLYIALSTVTWAFAIYLFFQGNTSWQLSPAQSRAKNRPCILLNFYDDHDVWHFVSAAGLFFSFMILLTLDDDLVHTPRDQIPVF</sequence>
<dbReference type="GO" id="GO:0003725">
    <property type="term" value="F:double-stranded RNA binding"/>
    <property type="evidence" value="ECO:0007669"/>
    <property type="project" value="TreeGrafter"/>
</dbReference>
<evidence type="ECO:0000256" key="3">
    <source>
        <dbReference type="ARBA" id="ARBA00022692"/>
    </source>
</evidence>
<dbReference type="EnsemblMetazoa" id="SMAR000221-RA">
    <property type="protein sequence ID" value="SMAR000221-PA"/>
    <property type="gene ID" value="SMAR000221"/>
</dbReference>
<keyword evidence="10" id="KW-1185">Reference proteome</keyword>
<feature type="transmembrane region" description="Helical" evidence="8">
    <location>
        <begin position="703"/>
        <end position="725"/>
    </location>
</feature>
<keyword evidence="7" id="KW-0325">Glycoprotein</keyword>
<protein>
    <recommendedName>
        <fullName evidence="11">SID1 transmembrane family member 1</fullName>
    </recommendedName>
</protein>
<proteinExistence type="inferred from homology"/>
<dbReference type="Pfam" id="PF13965">
    <property type="entry name" value="SID-1_RNA_chan"/>
    <property type="match status" value="1"/>
</dbReference>
<evidence type="ECO:0000256" key="2">
    <source>
        <dbReference type="ARBA" id="ARBA00006618"/>
    </source>
</evidence>
<feature type="transmembrane region" description="Helical" evidence="8">
    <location>
        <begin position="787"/>
        <end position="806"/>
    </location>
</feature>
<evidence type="ECO:0000256" key="1">
    <source>
        <dbReference type="ARBA" id="ARBA00004141"/>
    </source>
</evidence>
<dbReference type="OMA" id="GLHQTMT"/>
<organism evidence="9 10">
    <name type="scientific">Strigamia maritima</name>
    <name type="common">European centipede</name>
    <name type="synonym">Geophilus maritimus</name>
    <dbReference type="NCBI Taxonomy" id="126957"/>
    <lineage>
        <taxon>Eukaryota</taxon>
        <taxon>Metazoa</taxon>
        <taxon>Ecdysozoa</taxon>
        <taxon>Arthropoda</taxon>
        <taxon>Myriapoda</taxon>
        <taxon>Chilopoda</taxon>
        <taxon>Pleurostigmophora</taxon>
        <taxon>Geophilomorpha</taxon>
        <taxon>Linotaeniidae</taxon>
        <taxon>Strigamia</taxon>
    </lineage>
</organism>
<feature type="transmembrane region" description="Helical" evidence="8">
    <location>
        <begin position="565"/>
        <end position="584"/>
    </location>
</feature>
<feature type="transmembrane region" description="Helical" evidence="8">
    <location>
        <begin position="732"/>
        <end position="756"/>
    </location>
</feature>
<dbReference type="Proteomes" id="UP000014500">
    <property type="component" value="Unassembled WGS sequence"/>
</dbReference>
<feature type="transmembrane region" description="Helical" evidence="8">
    <location>
        <begin position="538"/>
        <end position="559"/>
    </location>
</feature>
<evidence type="ECO:0000256" key="5">
    <source>
        <dbReference type="ARBA" id="ARBA00022989"/>
    </source>
</evidence>